<evidence type="ECO:0000313" key="2">
    <source>
        <dbReference type="Proteomes" id="UP000765845"/>
    </source>
</evidence>
<organism evidence="1 2">
    <name type="scientific">Spongiibacter thalassae</name>
    <dbReference type="NCBI Taxonomy" id="2721624"/>
    <lineage>
        <taxon>Bacteria</taxon>
        <taxon>Pseudomonadati</taxon>
        <taxon>Pseudomonadota</taxon>
        <taxon>Gammaproteobacteria</taxon>
        <taxon>Cellvibrionales</taxon>
        <taxon>Spongiibacteraceae</taxon>
        <taxon>Spongiibacter</taxon>
    </lineage>
</organism>
<protein>
    <recommendedName>
        <fullName evidence="3">Outer membrane efflux protein</fullName>
    </recommendedName>
</protein>
<evidence type="ECO:0008006" key="3">
    <source>
        <dbReference type="Google" id="ProtNLM"/>
    </source>
</evidence>
<dbReference type="Proteomes" id="UP000765845">
    <property type="component" value="Unassembled WGS sequence"/>
</dbReference>
<comment type="caution">
    <text evidence="1">The sequence shown here is derived from an EMBL/GenBank/DDBJ whole genome shotgun (WGS) entry which is preliminary data.</text>
</comment>
<reference evidence="1 2" key="1">
    <citation type="submission" date="2020-04" db="EMBL/GenBank/DDBJ databases">
        <authorList>
            <person name="Yoon J."/>
        </authorList>
    </citation>
    <scope>NUCLEOTIDE SEQUENCE [LARGE SCALE GENOMIC DNA]</scope>
    <source>
        <strain evidence="1 2">KMU-166</strain>
    </source>
</reference>
<proteinExistence type="predicted"/>
<accession>A0ABX1GIK2</accession>
<keyword evidence="2" id="KW-1185">Reference proteome</keyword>
<name>A0ABX1GIK2_9GAMM</name>
<sequence>MSRLRNLSRLCLITLFTQVLGVTLAHSGALSSLYDAVPAPPVAVAAAQTWLQQGEISHPDVLSVRAELAAQREQVAGLNGGQLPPSLAPVPDNLPATAEFQAAARSYGVYLVRHQGNKTPEAQLAKRKRWLQRAYGQKQLDISKAMTPCDSPCKDAAVVAANEPWLKQRAFELRTELRSWQALFDDWKKTRMGNIYTAESRLEALGDPAATNAAGRQLIARYRAAMLDEIALLLSITELSVLRIDAINRGLDGSESDAITGASKKAK</sequence>
<evidence type="ECO:0000313" key="1">
    <source>
        <dbReference type="EMBL" id="NKI19030.1"/>
    </source>
</evidence>
<dbReference type="RefSeq" id="WP_168451534.1">
    <property type="nucleotide sequence ID" value="NZ_JAAWWK010000006.1"/>
</dbReference>
<gene>
    <name evidence="1" type="ORF">HCU74_16600</name>
</gene>
<dbReference type="EMBL" id="JAAWWK010000006">
    <property type="protein sequence ID" value="NKI19030.1"/>
    <property type="molecule type" value="Genomic_DNA"/>
</dbReference>